<evidence type="ECO:0000256" key="1">
    <source>
        <dbReference type="ARBA" id="ARBA00023015"/>
    </source>
</evidence>
<comment type="caution">
    <text evidence="5">The sequence shown here is derived from an EMBL/GenBank/DDBJ whole genome shotgun (WGS) entry which is preliminary data.</text>
</comment>
<accession>A0ABT2BKV7</accession>
<evidence type="ECO:0000256" key="2">
    <source>
        <dbReference type="ARBA" id="ARBA00023125"/>
    </source>
</evidence>
<dbReference type="SUPFAM" id="SSF48008">
    <property type="entry name" value="GntR ligand-binding domain-like"/>
    <property type="match status" value="1"/>
</dbReference>
<dbReference type="InterPro" id="IPR036390">
    <property type="entry name" value="WH_DNA-bd_sf"/>
</dbReference>
<evidence type="ECO:0000313" key="5">
    <source>
        <dbReference type="EMBL" id="MCS0609134.1"/>
    </source>
</evidence>
<dbReference type="RefSeq" id="WP_258856804.1">
    <property type="nucleotide sequence ID" value="NZ_JANUGV010000003.1"/>
</dbReference>
<sequence>MLQSHKFSSAFAEVDNTPNTLTEVTYLRLRRDIIEGKLRPREKLRIEHLKDRYNASSGTLREALSQLLSDALVVNQGQRGFHVAPMSLTDLDDITRTRVLVEGEAMRRSISAGDDAWEANLIGAFHRLTKAEEKLGAREEKDLWEWEARNRDFHEALIGACDSRWLRYVIGLLYRQSERYRHLVISDRTLPRDVHAEHTTIFEAAIARDADAVTEAISVHIQLTCEAIRTLMPGLDIE</sequence>
<dbReference type="InterPro" id="IPR036388">
    <property type="entry name" value="WH-like_DNA-bd_sf"/>
</dbReference>
<protein>
    <submittedName>
        <fullName evidence="5">FCD domain-containing protein</fullName>
    </submittedName>
</protein>
<keyword evidence="1" id="KW-0805">Transcription regulation</keyword>
<dbReference type="Proteomes" id="UP001205861">
    <property type="component" value="Unassembled WGS sequence"/>
</dbReference>
<dbReference type="PANTHER" id="PTHR43537">
    <property type="entry name" value="TRANSCRIPTIONAL REGULATOR, GNTR FAMILY"/>
    <property type="match status" value="1"/>
</dbReference>
<dbReference type="InterPro" id="IPR000524">
    <property type="entry name" value="Tscrpt_reg_HTH_GntR"/>
</dbReference>
<dbReference type="PANTHER" id="PTHR43537:SF20">
    <property type="entry name" value="HTH-TYPE TRANSCRIPTIONAL REPRESSOR GLAR"/>
    <property type="match status" value="1"/>
</dbReference>
<dbReference type="PROSITE" id="PS50949">
    <property type="entry name" value="HTH_GNTR"/>
    <property type="match status" value="1"/>
</dbReference>
<proteinExistence type="predicted"/>
<dbReference type="Gene3D" id="1.10.10.10">
    <property type="entry name" value="Winged helix-like DNA-binding domain superfamily/Winged helix DNA-binding domain"/>
    <property type="match status" value="1"/>
</dbReference>
<name>A0ABT2BKV7_9BURK</name>
<dbReference type="Pfam" id="PF00392">
    <property type="entry name" value="GntR"/>
    <property type="match status" value="1"/>
</dbReference>
<keyword evidence="3" id="KW-0804">Transcription</keyword>
<dbReference type="Gene3D" id="1.20.120.530">
    <property type="entry name" value="GntR ligand-binding domain-like"/>
    <property type="match status" value="1"/>
</dbReference>
<gene>
    <name evidence="5" type="ORF">NX773_13260</name>
</gene>
<feature type="domain" description="HTH gntR-type" evidence="4">
    <location>
        <begin position="19"/>
        <end position="86"/>
    </location>
</feature>
<evidence type="ECO:0000313" key="6">
    <source>
        <dbReference type="Proteomes" id="UP001205861"/>
    </source>
</evidence>
<dbReference type="Pfam" id="PF07729">
    <property type="entry name" value="FCD"/>
    <property type="match status" value="1"/>
</dbReference>
<evidence type="ECO:0000259" key="4">
    <source>
        <dbReference type="PROSITE" id="PS50949"/>
    </source>
</evidence>
<dbReference type="SMART" id="SM00345">
    <property type="entry name" value="HTH_GNTR"/>
    <property type="match status" value="1"/>
</dbReference>
<keyword evidence="2" id="KW-0238">DNA-binding</keyword>
<reference evidence="5 6" key="1">
    <citation type="submission" date="2022-08" db="EMBL/GenBank/DDBJ databases">
        <title>Reclassification of Massilia species as members of the genera Telluria, Duganella, Pseudoduganella, Mokoshia gen. nov. and Zemynaea gen. nov. using orthogonal and non-orthogonal genome-based approaches.</title>
        <authorList>
            <person name="Bowman J.P."/>
        </authorList>
    </citation>
    <scope>NUCLEOTIDE SEQUENCE [LARGE SCALE GENOMIC DNA]</scope>
    <source>
        <strain evidence="5 6">JCM 31607</strain>
    </source>
</reference>
<dbReference type="InterPro" id="IPR011711">
    <property type="entry name" value="GntR_C"/>
</dbReference>
<dbReference type="EMBL" id="JANUGV010000003">
    <property type="protein sequence ID" value="MCS0609134.1"/>
    <property type="molecule type" value="Genomic_DNA"/>
</dbReference>
<evidence type="ECO:0000256" key="3">
    <source>
        <dbReference type="ARBA" id="ARBA00023163"/>
    </source>
</evidence>
<keyword evidence="6" id="KW-1185">Reference proteome</keyword>
<organism evidence="5 6">
    <name type="scientific">Massilia solisilvae</name>
    <dbReference type="NCBI Taxonomy" id="1811225"/>
    <lineage>
        <taxon>Bacteria</taxon>
        <taxon>Pseudomonadati</taxon>
        <taxon>Pseudomonadota</taxon>
        <taxon>Betaproteobacteria</taxon>
        <taxon>Burkholderiales</taxon>
        <taxon>Oxalobacteraceae</taxon>
        <taxon>Telluria group</taxon>
        <taxon>Massilia</taxon>
    </lineage>
</organism>
<dbReference type="InterPro" id="IPR008920">
    <property type="entry name" value="TF_FadR/GntR_C"/>
</dbReference>
<dbReference type="SMART" id="SM00895">
    <property type="entry name" value="FCD"/>
    <property type="match status" value="1"/>
</dbReference>
<dbReference type="SUPFAM" id="SSF46785">
    <property type="entry name" value="Winged helix' DNA-binding domain"/>
    <property type="match status" value="1"/>
</dbReference>